<gene>
    <name evidence="4" type="ORF">AJ85_16980</name>
    <name evidence="3" type="ORF">BALCAV_0211610</name>
</gene>
<dbReference type="OrthoDB" id="9779910at2"/>
<comment type="similarity">
    <text evidence="1">Belongs to the ComF/GntX family.</text>
</comment>
<dbReference type="EMBL" id="JALP01000220">
    <property type="protein sequence ID" value="THG89520.1"/>
    <property type="molecule type" value="Genomic_DNA"/>
</dbReference>
<dbReference type="Gene3D" id="3.40.50.2020">
    <property type="match status" value="1"/>
</dbReference>
<dbReference type="PANTHER" id="PTHR47505:SF1">
    <property type="entry name" value="DNA UTILIZATION PROTEIN YHGH"/>
    <property type="match status" value="1"/>
</dbReference>
<dbReference type="Proteomes" id="UP000002754">
    <property type="component" value="Unassembled WGS sequence"/>
</dbReference>
<evidence type="ECO:0000313" key="5">
    <source>
        <dbReference type="Proteomes" id="UP000002754"/>
    </source>
</evidence>
<reference evidence="3 5" key="1">
    <citation type="journal article" date="2014" name="Genome Announc.">
        <title>Draft Genome Sequence of Bacillus alcalophilus AV1934, a Classic Alkaliphile Isolated from Human Feces in 1934.</title>
        <authorList>
            <person name="Attie O."/>
            <person name="Jayaprakash A."/>
            <person name="Shah H."/>
            <person name="Paulsen I.T."/>
            <person name="Morino M."/>
            <person name="Takahashi Y."/>
            <person name="Narumi I."/>
            <person name="Sachidanandam R."/>
            <person name="Satoh K."/>
            <person name="Ito M."/>
            <person name="Krulwich T.A."/>
        </authorList>
    </citation>
    <scope>NUCLEOTIDE SEQUENCE [LARGE SCALE GENOMIC DNA]</scope>
    <source>
        <strain evidence="3 5">AV1934</strain>
    </source>
</reference>
<sequence length="236" mass="27816">MSECLFCRNAYKDVPSWFSVLLNQKREPICERCLSQLKPLEGNRCQICSRQLMETNRFKDVCFDCYRWEQQSATRLLLNENHSLYHYNGFMKELLATYKYRGDAMMATFFAPKLLALYEKKFRGFQVMSIPLSQERLQERTFNQTELLLQNWPQDCICLHLKRKNREKQSKKTRQNRIRSFGDNPFELDANIFLAEKLNKIVLVDDIYTTGTTLRQAAKTLKQAGAKQVVSLTIAR</sequence>
<dbReference type="PANTHER" id="PTHR47505">
    <property type="entry name" value="DNA UTILIZATION PROTEIN YHGH"/>
    <property type="match status" value="1"/>
</dbReference>
<dbReference type="RefSeq" id="WP_003322492.1">
    <property type="nucleotide sequence ID" value="NZ_ALPT02000034.1"/>
</dbReference>
<dbReference type="STRING" id="1218173.BALCAV_0211610"/>
<dbReference type="eggNOG" id="COG1040">
    <property type="taxonomic scope" value="Bacteria"/>
</dbReference>
<evidence type="ECO:0000313" key="6">
    <source>
        <dbReference type="Proteomes" id="UP000297014"/>
    </source>
</evidence>
<dbReference type="EMBL" id="ALPT02000034">
    <property type="protein sequence ID" value="KGA97243.1"/>
    <property type="molecule type" value="Genomic_DNA"/>
</dbReference>
<dbReference type="Pfam" id="PF00156">
    <property type="entry name" value="Pribosyltran"/>
    <property type="match status" value="1"/>
</dbReference>
<dbReference type="CDD" id="cd06223">
    <property type="entry name" value="PRTases_typeI"/>
    <property type="match status" value="1"/>
</dbReference>
<dbReference type="AlphaFoldDB" id="A0A094WMT3"/>
<dbReference type="InterPro" id="IPR051910">
    <property type="entry name" value="ComF/GntX_DNA_util-trans"/>
</dbReference>
<reference evidence="4 6" key="2">
    <citation type="submission" date="2014-01" db="EMBL/GenBank/DDBJ databases">
        <title>Draft genome sequencing of Bacillus alcalophilus CGMCC 1.3604.</title>
        <authorList>
            <person name="Yang J."/>
            <person name="Diao L."/>
            <person name="Yang S."/>
        </authorList>
    </citation>
    <scope>NUCLEOTIDE SEQUENCE [LARGE SCALE GENOMIC DNA]</scope>
    <source>
        <strain evidence="4 6">CGMCC 1.3604</strain>
    </source>
</reference>
<protein>
    <recommendedName>
        <fullName evidence="2">Phosphoribosyltransferase domain-containing protein</fullName>
    </recommendedName>
</protein>
<proteinExistence type="inferred from homology"/>
<keyword evidence="5" id="KW-1185">Reference proteome</keyword>
<dbReference type="SUPFAM" id="SSF53271">
    <property type="entry name" value="PRTase-like"/>
    <property type="match status" value="1"/>
</dbReference>
<comment type="caution">
    <text evidence="3">The sequence shown here is derived from an EMBL/GenBank/DDBJ whole genome shotgun (WGS) entry which is preliminary data.</text>
</comment>
<feature type="domain" description="Phosphoribosyltransferase" evidence="2">
    <location>
        <begin position="185"/>
        <end position="234"/>
    </location>
</feature>
<evidence type="ECO:0000256" key="1">
    <source>
        <dbReference type="ARBA" id="ARBA00008007"/>
    </source>
</evidence>
<name>A0A094WMT3_ALKAL</name>
<evidence type="ECO:0000313" key="4">
    <source>
        <dbReference type="EMBL" id="THG89520.1"/>
    </source>
</evidence>
<organism evidence="3 5">
    <name type="scientific">Alkalihalobacillus alcalophilus ATCC 27647 = CGMCC 1.3604</name>
    <dbReference type="NCBI Taxonomy" id="1218173"/>
    <lineage>
        <taxon>Bacteria</taxon>
        <taxon>Bacillati</taxon>
        <taxon>Bacillota</taxon>
        <taxon>Bacilli</taxon>
        <taxon>Bacillales</taxon>
        <taxon>Bacillaceae</taxon>
        <taxon>Alkalihalobacillus</taxon>
    </lineage>
</organism>
<dbReference type="InterPro" id="IPR029057">
    <property type="entry name" value="PRTase-like"/>
</dbReference>
<accession>A0A094WMT3</accession>
<evidence type="ECO:0000313" key="3">
    <source>
        <dbReference type="EMBL" id="KGA97243.1"/>
    </source>
</evidence>
<dbReference type="Proteomes" id="UP000297014">
    <property type="component" value="Unassembled WGS sequence"/>
</dbReference>
<evidence type="ECO:0000259" key="2">
    <source>
        <dbReference type="Pfam" id="PF00156"/>
    </source>
</evidence>
<dbReference type="InterPro" id="IPR000836">
    <property type="entry name" value="PRTase_dom"/>
</dbReference>